<name>A0A926ND87_9BACI</name>
<sequence length="519" mass="60272">MSVFISGVTEKYPKELLEGRIGVEGNTVFGFWKDPNLYKEYKEITSENFLTEDARFYFTLGQQMSKLYNVFDEVSVLSYLGENEILMSGFNERGGYDVIFNTMEMLNSNNIEQYIDVLNRENILLKLHEDGFNLLNEIYINNKVIIPIKLLRKMSAAETLQFYESRISNIGIRVRSNDMEISDLDIEDDFEEKLEGGILTGIPFDIGGYSQKDNKEIWASPILSNISMGVNKGELTLVGGFSGTGKTSMAFSNFVMPMVYRGEQVCITANEQRKLAWQILILVYTLVHHFKYFNLTRKKIKAGKFSNEDKKMIKLAKQYVNKNYKNNIKFIKTFDYNVRDIVREQKRLHLNHGYSAFLYDTFKAEDSSDMGLARGSMVEDSKALFQFASKYNVPQIITAQLATYLEKTSWVTSQCLSSSKQTKEVCSEIFLMRKVVNEIELNPENKYYMRPYRLKKDNGKWKKDFFEIDHTLGGQFRIVFVDKTRNDEDSKAILYKYDGHINVWHELGFCSPSRIDFLR</sequence>
<dbReference type="Proteomes" id="UP000626844">
    <property type="component" value="Unassembled WGS sequence"/>
</dbReference>
<evidence type="ECO:0000313" key="3">
    <source>
        <dbReference type="Proteomes" id="UP000626844"/>
    </source>
</evidence>
<dbReference type="SUPFAM" id="SSF52540">
    <property type="entry name" value="P-loop containing nucleoside triphosphate hydrolases"/>
    <property type="match status" value="1"/>
</dbReference>
<dbReference type="EMBL" id="JACXAI010000002">
    <property type="protein sequence ID" value="MBD1379091.1"/>
    <property type="molecule type" value="Genomic_DNA"/>
</dbReference>
<dbReference type="InterPro" id="IPR027417">
    <property type="entry name" value="P-loop_NTPase"/>
</dbReference>
<dbReference type="RefSeq" id="WP_191155397.1">
    <property type="nucleotide sequence ID" value="NZ_JACXAI010000002.1"/>
</dbReference>
<dbReference type="GO" id="GO:0006260">
    <property type="term" value="P:DNA replication"/>
    <property type="evidence" value="ECO:0007669"/>
    <property type="project" value="InterPro"/>
</dbReference>
<dbReference type="AlphaFoldDB" id="A0A926ND87"/>
<dbReference type="Gene3D" id="3.40.50.300">
    <property type="entry name" value="P-loop containing nucleotide triphosphate hydrolases"/>
    <property type="match status" value="1"/>
</dbReference>
<organism evidence="2 3">
    <name type="scientific">Metabacillus arenae</name>
    <dbReference type="NCBI Taxonomy" id="2771434"/>
    <lineage>
        <taxon>Bacteria</taxon>
        <taxon>Bacillati</taxon>
        <taxon>Bacillota</taxon>
        <taxon>Bacilli</taxon>
        <taxon>Bacillales</taxon>
        <taxon>Bacillaceae</taxon>
        <taxon>Metabacillus</taxon>
    </lineage>
</organism>
<gene>
    <name evidence="2" type="ORF">IC621_02505</name>
</gene>
<keyword evidence="3" id="KW-1185">Reference proteome</keyword>
<evidence type="ECO:0000259" key="1">
    <source>
        <dbReference type="Pfam" id="PF03796"/>
    </source>
</evidence>
<comment type="caution">
    <text evidence="2">The sequence shown here is derived from an EMBL/GenBank/DDBJ whole genome shotgun (WGS) entry which is preliminary data.</text>
</comment>
<protein>
    <recommendedName>
        <fullName evidence="1">SF4 helicase domain-containing protein</fullName>
    </recommendedName>
</protein>
<reference evidence="2" key="1">
    <citation type="submission" date="2020-09" db="EMBL/GenBank/DDBJ databases">
        <title>A novel bacterium of genus Bacillus, isolated from South China Sea.</title>
        <authorList>
            <person name="Huang H."/>
            <person name="Mo K."/>
            <person name="Hu Y."/>
        </authorList>
    </citation>
    <scope>NUCLEOTIDE SEQUENCE</scope>
    <source>
        <strain evidence="2">IB182487</strain>
    </source>
</reference>
<dbReference type="GO" id="GO:0003678">
    <property type="term" value="F:DNA helicase activity"/>
    <property type="evidence" value="ECO:0007669"/>
    <property type="project" value="InterPro"/>
</dbReference>
<dbReference type="Pfam" id="PF03796">
    <property type="entry name" value="DnaB_C"/>
    <property type="match status" value="1"/>
</dbReference>
<accession>A0A926ND87</accession>
<feature type="domain" description="SF4 helicase" evidence="1">
    <location>
        <begin position="223"/>
        <end position="407"/>
    </location>
</feature>
<proteinExistence type="predicted"/>
<dbReference type="InterPro" id="IPR007694">
    <property type="entry name" value="DNA_helicase_DnaB-like_C"/>
</dbReference>
<evidence type="ECO:0000313" key="2">
    <source>
        <dbReference type="EMBL" id="MBD1379091.1"/>
    </source>
</evidence>
<dbReference type="GO" id="GO:0005524">
    <property type="term" value="F:ATP binding"/>
    <property type="evidence" value="ECO:0007669"/>
    <property type="project" value="InterPro"/>
</dbReference>